<name>A0A975R9K4_9GAMM</name>
<evidence type="ECO:0000256" key="4">
    <source>
        <dbReference type="SAM" id="MobiDB-lite"/>
    </source>
</evidence>
<sequence length="112" mass="12521">MKTARVTINDQSSGGRIDPMRVDATSKRDTALQIVKDEALVMLDAAKFARRLRKRLGLNQTEFSRRIDVSLETIRNWDQGKCYPTGAAKVFLKMLDKAPEAAIDALRADGKI</sequence>
<dbReference type="InterPro" id="IPR001387">
    <property type="entry name" value="Cro/C1-type_HTH"/>
</dbReference>
<evidence type="ECO:0000313" key="7">
    <source>
        <dbReference type="Proteomes" id="UP000676649"/>
    </source>
</evidence>
<dbReference type="SUPFAM" id="SSF47413">
    <property type="entry name" value="lambda repressor-like DNA-binding domains"/>
    <property type="match status" value="1"/>
</dbReference>
<evidence type="ECO:0000313" key="6">
    <source>
        <dbReference type="EMBL" id="QWF70383.1"/>
    </source>
</evidence>
<keyword evidence="2" id="KW-0238">DNA-binding</keyword>
<feature type="domain" description="HTH cro/C1-type" evidence="5">
    <location>
        <begin position="50"/>
        <end position="77"/>
    </location>
</feature>
<evidence type="ECO:0000256" key="1">
    <source>
        <dbReference type="ARBA" id="ARBA00023015"/>
    </source>
</evidence>
<evidence type="ECO:0000256" key="3">
    <source>
        <dbReference type="ARBA" id="ARBA00023163"/>
    </source>
</evidence>
<evidence type="ECO:0000259" key="5">
    <source>
        <dbReference type="PROSITE" id="PS50943"/>
    </source>
</evidence>
<proteinExistence type="predicted"/>
<dbReference type="PANTHER" id="PTHR36511">
    <property type="entry name" value="MERR FAMILY BACTERIAL REGULATORY PROTEIN"/>
    <property type="match status" value="1"/>
</dbReference>
<protein>
    <submittedName>
        <fullName evidence="6">Helix-turn-helix domain-containing protein</fullName>
    </submittedName>
</protein>
<dbReference type="CDD" id="cd00093">
    <property type="entry name" value="HTH_XRE"/>
    <property type="match status" value="1"/>
</dbReference>
<keyword evidence="3" id="KW-0804">Transcription</keyword>
<dbReference type="GO" id="GO:0003677">
    <property type="term" value="F:DNA binding"/>
    <property type="evidence" value="ECO:0007669"/>
    <property type="project" value="UniProtKB-KW"/>
</dbReference>
<dbReference type="RefSeq" id="WP_215581487.1">
    <property type="nucleotide sequence ID" value="NZ_CP073754.1"/>
</dbReference>
<dbReference type="Gene3D" id="1.10.260.40">
    <property type="entry name" value="lambda repressor-like DNA-binding domains"/>
    <property type="match status" value="1"/>
</dbReference>
<feature type="compositionally biased region" description="Polar residues" evidence="4">
    <location>
        <begin position="1"/>
        <end position="14"/>
    </location>
</feature>
<feature type="region of interest" description="Disordered" evidence="4">
    <location>
        <begin position="1"/>
        <end position="21"/>
    </location>
</feature>
<dbReference type="InterPro" id="IPR010982">
    <property type="entry name" value="Lambda_DNA-bd_dom_sf"/>
</dbReference>
<dbReference type="KEGG" id="mpad:KEF85_13715"/>
<keyword evidence="7" id="KW-1185">Reference proteome</keyword>
<organism evidence="6 7">
    <name type="scientific">Methylomonas paludis</name>
    <dbReference type="NCBI Taxonomy" id="1173101"/>
    <lineage>
        <taxon>Bacteria</taxon>
        <taxon>Pseudomonadati</taxon>
        <taxon>Pseudomonadota</taxon>
        <taxon>Gammaproteobacteria</taxon>
        <taxon>Methylococcales</taxon>
        <taxon>Methylococcaceae</taxon>
        <taxon>Methylomonas</taxon>
    </lineage>
</organism>
<evidence type="ECO:0000256" key="2">
    <source>
        <dbReference type="ARBA" id="ARBA00023125"/>
    </source>
</evidence>
<dbReference type="PANTHER" id="PTHR36511:SF4">
    <property type="entry name" value="ANTITOXIN MQSA"/>
    <property type="match status" value="1"/>
</dbReference>
<accession>A0A975R9K4</accession>
<gene>
    <name evidence="6" type="ORF">KEF85_13715</name>
</gene>
<dbReference type="AlphaFoldDB" id="A0A975R9K4"/>
<keyword evidence="1" id="KW-0805">Transcription regulation</keyword>
<dbReference type="PROSITE" id="PS50943">
    <property type="entry name" value="HTH_CROC1"/>
    <property type="match status" value="1"/>
</dbReference>
<dbReference type="InterPro" id="IPR052359">
    <property type="entry name" value="HTH-type_reg/antitoxin"/>
</dbReference>
<reference evidence="6" key="1">
    <citation type="submission" date="2021-04" db="EMBL/GenBank/DDBJ databases">
        <title>Draft genome sequence data of methanotrophic Methylovulum sp. strain S1L and Methylomonas sp. strain S2AM isolated from boreal lake water columns.</title>
        <authorList>
            <person name="Rissanen A.J."/>
            <person name="Mangayil R."/>
            <person name="Svenning M.M."/>
            <person name="Khanongnuch R."/>
        </authorList>
    </citation>
    <scope>NUCLEOTIDE SEQUENCE</scope>
    <source>
        <strain evidence="6">S2AM</strain>
    </source>
</reference>
<dbReference type="EMBL" id="CP073754">
    <property type="protein sequence ID" value="QWF70383.1"/>
    <property type="molecule type" value="Genomic_DNA"/>
</dbReference>
<dbReference type="Proteomes" id="UP000676649">
    <property type="component" value="Chromosome"/>
</dbReference>